<keyword evidence="2" id="KW-1185">Reference proteome</keyword>
<feature type="non-terminal residue" evidence="1">
    <location>
        <position position="81"/>
    </location>
</feature>
<evidence type="ECO:0000313" key="2">
    <source>
        <dbReference type="Proteomes" id="UP000265520"/>
    </source>
</evidence>
<evidence type="ECO:0000313" key="1">
    <source>
        <dbReference type="EMBL" id="MCI69762.1"/>
    </source>
</evidence>
<dbReference type="EMBL" id="LXQA010762596">
    <property type="protein sequence ID" value="MCI69762.1"/>
    <property type="molecule type" value="Genomic_DNA"/>
</dbReference>
<protein>
    <submittedName>
        <fullName evidence="1">Uncharacterized protein</fullName>
    </submittedName>
</protein>
<sequence length="81" mass="8530">PKSDDGLKAGTETVNIEISDEQDKNTDVDAIDVDNLTYGDSLVDKSAVPSIAKRLRSNTDKAIGTEGSVSVKAGKKVKNPV</sequence>
<dbReference type="Proteomes" id="UP000265520">
    <property type="component" value="Unassembled WGS sequence"/>
</dbReference>
<organism evidence="1 2">
    <name type="scientific">Trifolium medium</name>
    <dbReference type="NCBI Taxonomy" id="97028"/>
    <lineage>
        <taxon>Eukaryota</taxon>
        <taxon>Viridiplantae</taxon>
        <taxon>Streptophyta</taxon>
        <taxon>Embryophyta</taxon>
        <taxon>Tracheophyta</taxon>
        <taxon>Spermatophyta</taxon>
        <taxon>Magnoliopsida</taxon>
        <taxon>eudicotyledons</taxon>
        <taxon>Gunneridae</taxon>
        <taxon>Pentapetalae</taxon>
        <taxon>rosids</taxon>
        <taxon>fabids</taxon>
        <taxon>Fabales</taxon>
        <taxon>Fabaceae</taxon>
        <taxon>Papilionoideae</taxon>
        <taxon>50 kb inversion clade</taxon>
        <taxon>NPAAA clade</taxon>
        <taxon>Hologalegina</taxon>
        <taxon>IRL clade</taxon>
        <taxon>Trifolieae</taxon>
        <taxon>Trifolium</taxon>
    </lineage>
</organism>
<comment type="caution">
    <text evidence="1">The sequence shown here is derived from an EMBL/GenBank/DDBJ whole genome shotgun (WGS) entry which is preliminary data.</text>
</comment>
<proteinExistence type="predicted"/>
<dbReference type="AlphaFoldDB" id="A0A392U8Q5"/>
<feature type="non-terminal residue" evidence="1">
    <location>
        <position position="1"/>
    </location>
</feature>
<reference evidence="1 2" key="1">
    <citation type="journal article" date="2018" name="Front. Plant Sci.">
        <title>Red Clover (Trifolium pratense) and Zigzag Clover (T. medium) - A Picture of Genomic Similarities and Differences.</title>
        <authorList>
            <person name="Dluhosova J."/>
            <person name="Istvanek J."/>
            <person name="Nedelnik J."/>
            <person name="Repkova J."/>
        </authorList>
    </citation>
    <scope>NUCLEOTIDE SEQUENCE [LARGE SCALE GENOMIC DNA]</scope>
    <source>
        <strain evidence="2">cv. 10/8</strain>
        <tissue evidence="1">Leaf</tissue>
    </source>
</reference>
<accession>A0A392U8Q5</accession>
<name>A0A392U8Q5_9FABA</name>